<evidence type="ECO:0000313" key="2">
    <source>
        <dbReference type="EMBL" id="CDS17158.1"/>
    </source>
</evidence>
<keyword evidence="1" id="KW-0812">Transmembrane</keyword>
<accession>A0A068WAQ2</accession>
<keyword evidence="1" id="KW-0472">Membrane</keyword>
<proteinExistence type="predicted"/>
<dbReference type="EMBL" id="LK028577">
    <property type="protein sequence ID" value="CDS17158.1"/>
    <property type="molecule type" value="Genomic_DNA"/>
</dbReference>
<name>A0A068WAQ2_ECHGR</name>
<evidence type="ECO:0000256" key="1">
    <source>
        <dbReference type="SAM" id="Phobius"/>
    </source>
</evidence>
<dbReference type="AlphaFoldDB" id="A0A068WAQ2"/>
<sequence>MLNLRTTEVREVIDLKDRLRKAFPGFFIILLVMSQFALRMRAFFMQTNSKQQFSIATVKKHVPLIRFRAQLKRTSEKEPVLKEDVFTELTFHPNFFRKPISEEEIANFQV</sequence>
<evidence type="ECO:0000313" key="4">
    <source>
        <dbReference type="WBParaSite" id="EgrG_000989400"/>
    </source>
</evidence>
<reference evidence="4" key="3">
    <citation type="submission" date="2020-10" db="UniProtKB">
        <authorList>
            <consortium name="WormBaseParasite"/>
        </authorList>
    </citation>
    <scope>IDENTIFICATION</scope>
</reference>
<reference evidence="2 3" key="1">
    <citation type="journal article" date="2013" name="Nature">
        <title>The genomes of four tapeworm species reveal adaptations to parasitism.</title>
        <authorList>
            <person name="Tsai I.J."/>
            <person name="Zarowiecki M."/>
            <person name="Holroyd N."/>
            <person name="Garciarrubio A."/>
            <person name="Sanchez-Flores A."/>
            <person name="Brooks K.L."/>
            <person name="Tracey A."/>
            <person name="Bobes R.J."/>
            <person name="Fragoso G."/>
            <person name="Sciutto E."/>
            <person name="Aslett M."/>
            <person name="Beasley H."/>
            <person name="Bennett H.M."/>
            <person name="Cai J."/>
            <person name="Camicia F."/>
            <person name="Clark R."/>
            <person name="Cucher M."/>
            <person name="De Silva N."/>
            <person name="Day T.A."/>
            <person name="Deplazes P."/>
            <person name="Estrada K."/>
            <person name="Fernandez C."/>
            <person name="Holland P.W."/>
            <person name="Hou J."/>
            <person name="Hu S."/>
            <person name="Huckvale T."/>
            <person name="Hung S.S."/>
            <person name="Kamenetzky L."/>
            <person name="Keane J.A."/>
            <person name="Kiss F."/>
            <person name="Koziol U."/>
            <person name="Lambert O."/>
            <person name="Liu K."/>
            <person name="Luo X."/>
            <person name="Luo Y."/>
            <person name="Macchiaroli N."/>
            <person name="Nichol S."/>
            <person name="Paps J."/>
            <person name="Parkinson J."/>
            <person name="Pouchkina-Stantcheva N."/>
            <person name="Riddiford N."/>
            <person name="Rosenzvit M."/>
            <person name="Salinas G."/>
            <person name="Wasmuth J.D."/>
            <person name="Zamanian M."/>
            <person name="Zheng Y."/>
            <person name="Cai X."/>
            <person name="Soberon X."/>
            <person name="Olson P.D."/>
            <person name="Laclette J.P."/>
            <person name="Brehm K."/>
            <person name="Berriman M."/>
            <person name="Garciarrubio A."/>
            <person name="Bobes R.J."/>
            <person name="Fragoso G."/>
            <person name="Sanchez-Flores A."/>
            <person name="Estrada K."/>
            <person name="Cevallos M.A."/>
            <person name="Morett E."/>
            <person name="Gonzalez V."/>
            <person name="Portillo T."/>
            <person name="Ochoa-Leyva A."/>
            <person name="Jose M.V."/>
            <person name="Sciutto E."/>
            <person name="Landa A."/>
            <person name="Jimenez L."/>
            <person name="Valdes V."/>
            <person name="Carrero J.C."/>
            <person name="Larralde C."/>
            <person name="Morales-Montor J."/>
            <person name="Limon-Lason J."/>
            <person name="Soberon X."/>
            <person name="Laclette J.P."/>
        </authorList>
    </citation>
    <scope>NUCLEOTIDE SEQUENCE [LARGE SCALE GENOMIC DNA]</scope>
</reference>
<evidence type="ECO:0000313" key="3">
    <source>
        <dbReference type="Proteomes" id="UP000492820"/>
    </source>
</evidence>
<feature type="transmembrane region" description="Helical" evidence="1">
    <location>
        <begin position="22"/>
        <end position="40"/>
    </location>
</feature>
<reference evidence="2" key="2">
    <citation type="submission" date="2014-06" db="EMBL/GenBank/DDBJ databases">
        <authorList>
            <person name="Aslett M."/>
        </authorList>
    </citation>
    <scope>NUCLEOTIDE SEQUENCE</scope>
</reference>
<dbReference type="WBParaSite" id="EgrG_000989400">
    <property type="protein sequence ID" value="EgrG_000989400"/>
    <property type="gene ID" value="EgrG_000989400"/>
</dbReference>
<protein>
    <submittedName>
        <fullName evidence="2 4">Expressed conserved protein</fullName>
    </submittedName>
</protein>
<organism evidence="2">
    <name type="scientific">Echinococcus granulosus</name>
    <name type="common">Hydatid tapeworm</name>
    <dbReference type="NCBI Taxonomy" id="6210"/>
    <lineage>
        <taxon>Eukaryota</taxon>
        <taxon>Metazoa</taxon>
        <taxon>Spiralia</taxon>
        <taxon>Lophotrochozoa</taxon>
        <taxon>Platyhelminthes</taxon>
        <taxon>Cestoda</taxon>
        <taxon>Eucestoda</taxon>
        <taxon>Cyclophyllidea</taxon>
        <taxon>Taeniidae</taxon>
        <taxon>Echinococcus</taxon>
        <taxon>Echinococcus granulosus group</taxon>
    </lineage>
</organism>
<keyword evidence="1" id="KW-1133">Transmembrane helix</keyword>
<dbReference type="Proteomes" id="UP000492820">
    <property type="component" value="Unassembled WGS sequence"/>
</dbReference>
<gene>
    <name evidence="2" type="ORF">EgrG_000989400</name>
</gene>